<dbReference type="Pfam" id="PF00781">
    <property type="entry name" value="DAGK_cat"/>
    <property type="match status" value="1"/>
</dbReference>
<keyword evidence="2" id="KW-0547">Nucleotide-binding</keyword>
<protein>
    <submittedName>
        <fullName evidence="6">Diacylglycerol/lipid kinase family protein</fullName>
        <ecNumber evidence="6">2.7.1.-</ecNumber>
    </submittedName>
</protein>
<dbReference type="GO" id="GO:0016301">
    <property type="term" value="F:kinase activity"/>
    <property type="evidence" value="ECO:0007669"/>
    <property type="project" value="UniProtKB-KW"/>
</dbReference>
<dbReference type="SUPFAM" id="SSF111331">
    <property type="entry name" value="NAD kinase/diacylglycerol kinase-like"/>
    <property type="match status" value="1"/>
</dbReference>
<evidence type="ECO:0000256" key="2">
    <source>
        <dbReference type="ARBA" id="ARBA00022741"/>
    </source>
</evidence>
<evidence type="ECO:0000256" key="1">
    <source>
        <dbReference type="ARBA" id="ARBA00022679"/>
    </source>
</evidence>
<dbReference type="PANTHER" id="PTHR12358:SF54">
    <property type="entry name" value="SPHINGOSINE KINASE RELATED PROTEIN"/>
    <property type="match status" value="1"/>
</dbReference>
<keyword evidence="3 6" id="KW-0418">Kinase</keyword>
<dbReference type="Gene3D" id="2.60.200.40">
    <property type="match status" value="1"/>
</dbReference>
<sequence>MLHLFFIINPSSGKGNHSINEETIKTYFDTKKYKINVSYSKYPKHAILLTEEAIKLNPDVIIACGGDGTINEVANRLVNTSIKLGIIPIGSGNGLASNLNIPKNSLEALQIIENNRTTTIDVGKINDTYFFSNMGLGIDAEIIERYQNSGKRNLMSYVKASINRSLWYEPKVFNYSIGNHKLKESLLFLFISNSNEMGYNISLTPNASLSDGYLDLLTVPKLNFFNKLYFGIAVIINKIHTFKKAKHHLIKEMNVDIENTSNCVAQIDGEYHILNTNRISISILERSLNIIIP</sequence>
<feature type="domain" description="DAGKc" evidence="5">
    <location>
        <begin position="1"/>
        <end position="129"/>
    </location>
</feature>
<proteinExistence type="predicted"/>
<keyword evidence="4" id="KW-0067">ATP-binding</keyword>
<keyword evidence="7" id="KW-1185">Reference proteome</keyword>
<reference evidence="6 7" key="1">
    <citation type="submission" date="2024-09" db="EMBL/GenBank/DDBJ databases">
        <authorList>
            <person name="Sun Q."/>
            <person name="Mori K."/>
        </authorList>
    </citation>
    <scope>NUCLEOTIDE SEQUENCE [LARGE SCALE GENOMIC DNA]</scope>
    <source>
        <strain evidence="6 7">CECT 7955</strain>
    </source>
</reference>
<dbReference type="InterPro" id="IPR045540">
    <property type="entry name" value="YegS/DAGK_C"/>
</dbReference>
<dbReference type="NCBIfam" id="TIGR00147">
    <property type="entry name" value="YegS/Rv2252/BmrU family lipid kinase"/>
    <property type="match status" value="1"/>
</dbReference>
<dbReference type="PROSITE" id="PS50146">
    <property type="entry name" value="DAGK"/>
    <property type="match status" value="1"/>
</dbReference>
<comment type="caution">
    <text evidence="6">The sequence shown here is derived from an EMBL/GenBank/DDBJ whole genome shotgun (WGS) entry which is preliminary data.</text>
</comment>
<evidence type="ECO:0000259" key="5">
    <source>
        <dbReference type="PROSITE" id="PS50146"/>
    </source>
</evidence>
<accession>A0ABV5GMK2</accession>
<dbReference type="EMBL" id="JBHMEY010000018">
    <property type="protein sequence ID" value="MFB9096554.1"/>
    <property type="molecule type" value="Genomic_DNA"/>
</dbReference>
<dbReference type="RefSeq" id="WP_236455719.1">
    <property type="nucleotide sequence ID" value="NZ_CBCSGE010000002.1"/>
</dbReference>
<organism evidence="6 7">
    <name type="scientific">Flavobacterium jumunjinense</name>
    <dbReference type="NCBI Taxonomy" id="998845"/>
    <lineage>
        <taxon>Bacteria</taxon>
        <taxon>Pseudomonadati</taxon>
        <taxon>Bacteroidota</taxon>
        <taxon>Flavobacteriia</taxon>
        <taxon>Flavobacteriales</taxon>
        <taxon>Flavobacteriaceae</taxon>
        <taxon>Flavobacterium</taxon>
    </lineage>
</organism>
<dbReference type="Gene3D" id="3.40.50.10330">
    <property type="entry name" value="Probable inorganic polyphosphate/atp-NAD kinase, domain 1"/>
    <property type="match status" value="1"/>
</dbReference>
<dbReference type="Proteomes" id="UP001589607">
    <property type="component" value="Unassembled WGS sequence"/>
</dbReference>
<dbReference type="PANTHER" id="PTHR12358">
    <property type="entry name" value="SPHINGOSINE KINASE"/>
    <property type="match status" value="1"/>
</dbReference>
<gene>
    <name evidence="6" type="ORF">ACFFVF_08515</name>
</gene>
<dbReference type="InterPro" id="IPR017438">
    <property type="entry name" value="ATP-NAD_kinase_N"/>
</dbReference>
<dbReference type="InterPro" id="IPR050187">
    <property type="entry name" value="Lipid_Phosphate_FormReg"/>
</dbReference>
<keyword evidence="1 6" id="KW-0808">Transferase</keyword>
<evidence type="ECO:0000313" key="6">
    <source>
        <dbReference type="EMBL" id="MFB9096554.1"/>
    </source>
</evidence>
<dbReference type="InterPro" id="IPR016064">
    <property type="entry name" value="NAD/diacylglycerol_kinase_sf"/>
</dbReference>
<evidence type="ECO:0000256" key="4">
    <source>
        <dbReference type="ARBA" id="ARBA00022840"/>
    </source>
</evidence>
<evidence type="ECO:0000256" key="3">
    <source>
        <dbReference type="ARBA" id="ARBA00022777"/>
    </source>
</evidence>
<dbReference type="Pfam" id="PF19279">
    <property type="entry name" value="YegS_C"/>
    <property type="match status" value="1"/>
</dbReference>
<name>A0ABV5GMK2_9FLAO</name>
<dbReference type="SMART" id="SM00046">
    <property type="entry name" value="DAGKc"/>
    <property type="match status" value="1"/>
</dbReference>
<dbReference type="EC" id="2.7.1.-" evidence="6"/>
<dbReference type="InterPro" id="IPR005218">
    <property type="entry name" value="Diacylglycerol/lipid_kinase"/>
</dbReference>
<evidence type="ECO:0000313" key="7">
    <source>
        <dbReference type="Proteomes" id="UP001589607"/>
    </source>
</evidence>
<dbReference type="InterPro" id="IPR001206">
    <property type="entry name" value="Diacylglycerol_kinase_cat_dom"/>
</dbReference>